<name>A0A0C9SDZ6_AMBAM</name>
<accession>A0A0C9SDZ6</accession>
<reference evidence="1" key="1">
    <citation type="journal article" date="2015" name="PLoS ONE">
        <title>An Insight into the Sialome of the Lone Star Tick, Amblyomma americanum, with a Glimpse on Its Time Dependent Gene Expression.</title>
        <authorList>
            <person name="Karim S."/>
            <person name="Ribeiro J.M."/>
        </authorList>
    </citation>
    <scope>NUCLEOTIDE SEQUENCE</scope>
    <source>
        <tissue evidence="1">Salivary gland</tissue>
    </source>
</reference>
<proteinExistence type="evidence at transcript level"/>
<protein>
    <submittedName>
        <fullName evidence="1">Putative secreted protein</fullName>
    </submittedName>
</protein>
<evidence type="ECO:0000313" key="1">
    <source>
        <dbReference type="EMBL" id="JAG92367.1"/>
    </source>
</evidence>
<dbReference type="AlphaFoldDB" id="A0A0C9SDZ6"/>
<dbReference type="EMBL" id="GBZX01000373">
    <property type="protein sequence ID" value="JAG92367.1"/>
    <property type="molecule type" value="mRNA"/>
</dbReference>
<organism evidence="1">
    <name type="scientific">Amblyomma americanum</name>
    <name type="common">Lone star tick</name>
    <dbReference type="NCBI Taxonomy" id="6943"/>
    <lineage>
        <taxon>Eukaryota</taxon>
        <taxon>Metazoa</taxon>
        <taxon>Ecdysozoa</taxon>
        <taxon>Arthropoda</taxon>
        <taxon>Chelicerata</taxon>
        <taxon>Arachnida</taxon>
        <taxon>Acari</taxon>
        <taxon>Parasitiformes</taxon>
        <taxon>Ixodida</taxon>
        <taxon>Ixodoidea</taxon>
        <taxon>Ixodidae</taxon>
        <taxon>Amblyomminae</taxon>
        <taxon>Amblyomma</taxon>
    </lineage>
</organism>
<sequence>MTTYLKFARASCVAVITGLLFTSGLGIPKGGRQLESLDSSSLLCGKIPVIVNGVHHYSSCKCKSGGEYLPNGTKCLKTEKGPDDEESGRPGLCQMDECVTKKITKGCQGRDIPTVKPEDEPPFGCVYYCDTLEYTFFQDGTPCKHRVNGTYYVNGRCKGTDEKRTCNPDVPPPPAC</sequence>